<evidence type="ECO:0000313" key="2">
    <source>
        <dbReference type="EMBL" id="MBA5629824.1"/>
    </source>
</evidence>
<dbReference type="SUPFAM" id="SSF81321">
    <property type="entry name" value="Family A G protein-coupled receptor-like"/>
    <property type="match status" value="1"/>
</dbReference>
<keyword evidence="3" id="KW-1185">Reference proteome</keyword>
<keyword evidence="1" id="KW-0472">Membrane</keyword>
<keyword evidence="1" id="KW-0812">Transmembrane</keyword>
<feature type="transmembrane region" description="Helical" evidence="1">
    <location>
        <begin position="135"/>
        <end position="155"/>
    </location>
</feature>
<organism evidence="2 3">
    <name type="scientific">Moheibacter lacus</name>
    <dbReference type="NCBI Taxonomy" id="2745851"/>
    <lineage>
        <taxon>Bacteria</taxon>
        <taxon>Pseudomonadati</taxon>
        <taxon>Bacteroidota</taxon>
        <taxon>Flavobacteriia</taxon>
        <taxon>Flavobacteriales</taxon>
        <taxon>Weeksellaceae</taxon>
        <taxon>Moheibacter</taxon>
    </lineage>
</organism>
<sequence length="226" mass="26240">MNEIDPHKNDELDDLKSLWKDQPVEKSYGKDEIFKMIHRKSINSVQWLFIITIIELILGLGISLWTIFSGQHFYSDDTIKMVGEGVFKRMENLSHLGLLGSIMLMGIMFYFYRIISSSLSVQSLMSTILKFRKTVTWFIIIWVLFTVVIFTPILIEMGYNSYINASDHSDQTLEQLNQNANQVGYIMALINAVLIILFFALYYGLIYGIFLRRLGKNLKDLKNIED</sequence>
<protein>
    <submittedName>
        <fullName evidence="2">Uncharacterized protein</fullName>
    </submittedName>
</protein>
<reference evidence="2 3" key="1">
    <citation type="submission" date="2020-07" db="EMBL/GenBank/DDBJ databases">
        <title>Moheibacter lacus sp. nov., a member of the family Flavobacteriaceae isolated from freshwater lake sediment.</title>
        <authorList>
            <person name="Liu Y."/>
        </authorList>
    </citation>
    <scope>NUCLEOTIDE SEQUENCE [LARGE SCALE GENOMIC DNA]</scope>
    <source>
        <strain evidence="2 3">BDHS18</strain>
    </source>
</reference>
<feature type="transmembrane region" description="Helical" evidence="1">
    <location>
        <begin position="185"/>
        <end position="210"/>
    </location>
</feature>
<feature type="transmembrane region" description="Helical" evidence="1">
    <location>
        <begin position="96"/>
        <end position="115"/>
    </location>
</feature>
<accession>A0A838ZMP7</accession>
<comment type="caution">
    <text evidence="2">The sequence shown here is derived from an EMBL/GenBank/DDBJ whole genome shotgun (WGS) entry which is preliminary data.</text>
</comment>
<name>A0A838ZMP7_9FLAO</name>
<dbReference type="Proteomes" id="UP000552241">
    <property type="component" value="Unassembled WGS sequence"/>
</dbReference>
<dbReference type="RefSeq" id="WP_182043434.1">
    <property type="nucleotide sequence ID" value="NZ_JACDZE010000002.1"/>
</dbReference>
<dbReference type="AlphaFoldDB" id="A0A838ZMP7"/>
<evidence type="ECO:0000313" key="3">
    <source>
        <dbReference type="Proteomes" id="UP000552241"/>
    </source>
</evidence>
<keyword evidence="1" id="KW-1133">Transmembrane helix</keyword>
<evidence type="ECO:0000256" key="1">
    <source>
        <dbReference type="SAM" id="Phobius"/>
    </source>
</evidence>
<proteinExistence type="predicted"/>
<gene>
    <name evidence="2" type="ORF">HU137_08590</name>
</gene>
<dbReference type="EMBL" id="JACDZE010000002">
    <property type="protein sequence ID" value="MBA5629824.1"/>
    <property type="molecule type" value="Genomic_DNA"/>
</dbReference>
<feature type="transmembrane region" description="Helical" evidence="1">
    <location>
        <begin position="45"/>
        <end position="68"/>
    </location>
</feature>